<evidence type="ECO:0000313" key="2">
    <source>
        <dbReference type="Proteomes" id="UP000606870"/>
    </source>
</evidence>
<evidence type="ECO:0000313" key="1">
    <source>
        <dbReference type="EMBL" id="MBC3536677.1"/>
    </source>
</evidence>
<gene>
    <name evidence="1" type="ORF">H8J70_05370</name>
</gene>
<keyword evidence="2" id="KW-1185">Reference proteome</keyword>
<dbReference type="Proteomes" id="UP000606870">
    <property type="component" value="Unassembled WGS sequence"/>
</dbReference>
<dbReference type="RefSeq" id="WP_186502833.1">
    <property type="nucleotide sequence ID" value="NZ_JACOGK010000012.1"/>
</dbReference>
<dbReference type="Gene3D" id="1.10.1220.10">
    <property type="entry name" value="Met repressor-like"/>
    <property type="match status" value="1"/>
</dbReference>
<organism evidence="1 2">
    <name type="scientific">Megasphaera hominis</name>
    <dbReference type="NCBI Taxonomy" id="159836"/>
    <lineage>
        <taxon>Bacteria</taxon>
        <taxon>Bacillati</taxon>
        <taxon>Bacillota</taxon>
        <taxon>Negativicutes</taxon>
        <taxon>Veillonellales</taxon>
        <taxon>Veillonellaceae</taxon>
        <taxon>Megasphaera</taxon>
    </lineage>
</organism>
<evidence type="ECO:0008006" key="3">
    <source>
        <dbReference type="Google" id="ProtNLM"/>
    </source>
</evidence>
<proteinExistence type="predicted"/>
<reference evidence="1 2" key="1">
    <citation type="submission" date="2020-08" db="EMBL/GenBank/DDBJ databases">
        <authorList>
            <person name="Liu C."/>
            <person name="Sun Q."/>
        </authorList>
    </citation>
    <scope>NUCLEOTIDE SEQUENCE [LARGE SCALE GENOMIC DNA]</scope>
    <source>
        <strain evidence="1 2">NSJ-59</strain>
    </source>
</reference>
<protein>
    <recommendedName>
        <fullName evidence="3">Toxin-antitoxin system HicB family antitoxin</fullName>
    </recommendedName>
</protein>
<accession>A0ABR6VIW7</accession>
<comment type="caution">
    <text evidence="1">The sequence shown here is derived from an EMBL/GenBank/DDBJ whole genome shotgun (WGS) entry which is preliminary data.</text>
</comment>
<sequence length="52" mass="5934">MEEKKTIVIVRIPTQLHEKFVTLATNKGQVPSTVLERLIREYIINESALGEP</sequence>
<dbReference type="InterPro" id="IPR013321">
    <property type="entry name" value="Arc_rbn_hlx_hlx"/>
</dbReference>
<dbReference type="EMBL" id="JACOGK010000012">
    <property type="protein sequence ID" value="MBC3536677.1"/>
    <property type="molecule type" value="Genomic_DNA"/>
</dbReference>
<name>A0ABR6VIW7_9FIRM</name>